<dbReference type="Proteomes" id="UP001205311">
    <property type="component" value="Unassembled WGS sequence"/>
</dbReference>
<dbReference type="RefSeq" id="WP_253671513.1">
    <property type="nucleotide sequence ID" value="NZ_JAMTCP010000030.1"/>
</dbReference>
<dbReference type="InterPro" id="IPR052169">
    <property type="entry name" value="CW_Biosynth-Accessory"/>
</dbReference>
<dbReference type="Pfam" id="PF09587">
    <property type="entry name" value="PGA_cap"/>
    <property type="match status" value="1"/>
</dbReference>
<organism evidence="3 4">
    <name type="scientific">Streptoalloteichus tenebrarius (strain ATCC 17920 / DSM 40477 / JCM 4838 / CBS 697.72 / NBRC 16177 / NCIMB 11028 / NRRL B-12390 / A12253. 1 / ISP 5477)</name>
    <name type="common">Streptomyces tenebrarius</name>
    <dbReference type="NCBI Taxonomy" id="1933"/>
    <lineage>
        <taxon>Bacteria</taxon>
        <taxon>Bacillati</taxon>
        <taxon>Actinomycetota</taxon>
        <taxon>Actinomycetes</taxon>
        <taxon>Pseudonocardiales</taxon>
        <taxon>Pseudonocardiaceae</taxon>
        <taxon>Streptoalloteichus</taxon>
    </lineage>
</organism>
<dbReference type="SUPFAM" id="SSF56300">
    <property type="entry name" value="Metallo-dependent phosphatases"/>
    <property type="match status" value="1"/>
</dbReference>
<comment type="caution">
    <text evidence="3">The sequence shown here is derived from an EMBL/GenBank/DDBJ whole genome shotgun (WGS) entry which is preliminary data.</text>
</comment>
<evidence type="ECO:0000313" key="3">
    <source>
        <dbReference type="EMBL" id="MCP2260665.1"/>
    </source>
</evidence>
<evidence type="ECO:0000259" key="2">
    <source>
        <dbReference type="SMART" id="SM00854"/>
    </source>
</evidence>
<comment type="similarity">
    <text evidence="1">Belongs to the CapA family.</text>
</comment>
<dbReference type="Gene3D" id="3.60.21.10">
    <property type="match status" value="1"/>
</dbReference>
<keyword evidence="4" id="KW-1185">Reference proteome</keyword>
<protein>
    <submittedName>
        <fullName evidence="3">Poly-gamma-glutamate synthesis protein (Capsule biosynthesis protein)</fullName>
    </submittedName>
</protein>
<dbReference type="InterPro" id="IPR029052">
    <property type="entry name" value="Metallo-depent_PP-like"/>
</dbReference>
<gene>
    <name evidence="3" type="ORF">LX15_004385</name>
</gene>
<evidence type="ECO:0000313" key="4">
    <source>
        <dbReference type="Proteomes" id="UP001205311"/>
    </source>
</evidence>
<reference evidence="3 4" key="1">
    <citation type="submission" date="2022-06" db="EMBL/GenBank/DDBJ databases">
        <title>Genomic Encyclopedia of Archaeal and Bacterial Type Strains, Phase II (KMG-II): from individual species to whole genera.</title>
        <authorList>
            <person name="Goeker M."/>
        </authorList>
    </citation>
    <scope>NUCLEOTIDE SEQUENCE [LARGE SCALE GENOMIC DNA]</scope>
    <source>
        <strain evidence="3 4">DSM 40477</strain>
    </source>
</reference>
<dbReference type="EMBL" id="JAMTCP010000030">
    <property type="protein sequence ID" value="MCP2260665.1"/>
    <property type="molecule type" value="Genomic_DNA"/>
</dbReference>
<dbReference type="SMART" id="SM00854">
    <property type="entry name" value="PGA_cap"/>
    <property type="match status" value="1"/>
</dbReference>
<dbReference type="PANTHER" id="PTHR33393">
    <property type="entry name" value="POLYGLUTAMINE SYNTHESIS ACCESSORY PROTEIN RV0574C-RELATED"/>
    <property type="match status" value="1"/>
</dbReference>
<name>A0ABT1HYQ9_STRSD</name>
<feature type="domain" description="Capsule synthesis protein CapA" evidence="2">
    <location>
        <begin position="4"/>
        <end position="245"/>
    </location>
</feature>
<evidence type="ECO:0000256" key="1">
    <source>
        <dbReference type="ARBA" id="ARBA00005662"/>
    </source>
</evidence>
<dbReference type="PANTHER" id="PTHR33393:SF13">
    <property type="entry name" value="PGA BIOSYNTHESIS PROTEIN CAPA"/>
    <property type="match status" value="1"/>
</dbReference>
<dbReference type="CDD" id="cd07381">
    <property type="entry name" value="MPP_CapA"/>
    <property type="match status" value="1"/>
</dbReference>
<proteinExistence type="inferred from homology"/>
<sequence>MAVRIAMAGDTMLGRGVAERLLRPGRQELFSAGVRKAVAQADLFVLNLECCVSRRGSPWPDPEKRFWFRAPPSAAHELAELGVDCVTLANNHALDYGPKALLDTVDHLGGVGIRVVGAGANLDQARRPQMFEVGGLRLAVLGVTDHPDEYAAGAAAPGVAHADLREGVPDWLAALVRDLRAEVDVVLVTPHWGPNMVPAPLSYVRRAAAELVAAGATVVAGHSAHVFHGVGDSVLFDLGDFVDDYATHPWLRNDRGLVFLITVDRDGLERVDAVPIALDYCHTRLADPQEYEWIRDRFALACAALGTTVTDEGDYLSIRCRDGA</sequence>
<dbReference type="InterPro" id="IPR019079">
    <property type="entry name" value="Capsule_synth_CapA"/>
</dbReference>
<accession>A0ABT1HYQ9</accession>